<keyword evidence="4 7" id="KW-0808">Transferase</keyword>
<dbReference type="Pfam" id="PF03279">
    <property type="entry name" value="Lip_A_acyltrans"/>
    <property type="match status" value="1"/>
</dbReference>
<dbReference type="GO" id="GO:0008913">
    <property type="term" value="F:Kdo2-lipid IVA acyltransferase activity"/>
    <property type="evidence" value="ECO:0007669"/>
    <property type="project" value="UniProtKB-EC"/>
</dbReference>
<evidence type="ECO:0000256" key="1">
    <source>
        <dbReference type="ARBA" id="ARBA00004533"/>
    </source>
</evidence>
<dbReference type="GO" id="GO:0005886">
    <property type="term" value="C:plasma membrane"/>
    <property type="evidence" value="ECO:0007669"/>
    <property type="project" value="UniProtKB-SubCell"/>
</dbReference>
<sequence>MIDFVYFLLYKIFKFIANYTPMKFQNLLLDALARLFYKFDKKHTNIMRINLKMCKFDNIEKIILDTYRNFAYFGMEFLRNQNSSKEQILSKVEFKNEEILDKFKDRPIIITTAHYGNWELFSLAMAAKFGAVSIVGRNLDSPSMDKILSQKRAKFDIEVIPKSGGAKMIIKALQKRRLLGILVDQNIDIRDGLECEFFSHKIAHTHAASIFASKLNAVIIPAFIQRYGDKNLIIFYDPIDINALNGDKIQLATQYQSDATQKIIISKPDEYFWMHKKFKHFYPEIYR</sequence>
<keyword evidence="2" id="KW-1003">Cell membrane</keyword>
<evidence type="ECO:0000256" key="6">
    <source>
        <dbReference type="ARBA" id="ARBA00023315"/>
    </source>
</evidence>
<dbReference type="InterPro" id="IPR004960">
    <property type="entry name" value="LipA_acyltrans"/>
</dbReference>
<keyword evidence="6 7" id="KW-0012">Acyltransferase</keyword>
<dbReference type="CDD" id="cd07984">
    <property type="entry name" value="LPLAT_LABLAT-like"/>
    <property type="match status" value="1"/>
</dbReference>
<evidence type="ECO:0000313" key="7">
    <source>
        <dbReference type="EMBL" id="ARQ96959.1"/>
    </source>
</evidence>
<protein>
    <submittedName>
        <fullName evidence="7">Lipid A biosynthesis lauroyl acyltransferase</fullName>
        <ecNumber evidence="7">2.3.1.241</ecNumber>
    </submittedName>
</protein>
<dbReference type="GO" id="GO:0009247">
    <property type="term" value="P:glycolipid biosynthetic process"/>
    <property type="evidence" value="ECO:0007669"/>
    <property type="project" value="UniProtKB-ARBA"/>
</dbReference>
<dbReference type="PANTHER" id="PTHR30606:SF9">
    <property type="entry name" value="LIPID A BIOSYNTHESIS LAUROYLTRANSFERASE"/>
    <property type="match status" value="1"/>
</dbReference>
<evidence type="ECO:0000256" key="3">
    <source>
        <dbReference type="ARBA" id="ARBA00022519"/>
    </source>
</evidence>
<dbReference type="KEGG" id="clx:CLAN_0188"/>
<gene>
    <name evidence="7" type="primary">waaM</name>
    <name evidence="7" type="ORF">CLAN_0188</name>
</gene>
<proteinExistence type="predicted"/>
<name>A0A1X9SL59_9BACT</name>
<keyword evidence="5" id="KW-0472">Membrane</keyword>
<comment type="subcellular location">
    <subcellularLocation>
        <location evidence="1">Cell inner membrane</location>
    </subcellularLocation>
</comment>
<evidence type="ECO:0000256" key="4">
    <source>
        <dbReference type="ARBA" id="ARBA00022679"/>
    </source>
</evidence>
<reference evidence="8" key="1">
    <citation type="journal article" date="2017" name="Genome Biol. Evol.">
        <title>Comparative Genomic Analysis Identifies a Campylobacter Clade Deficient in Selenium Metabolism.</title>
        <authorList>
            <person name="Miller W.G."/>
            <person name="Yee E."/>
            <person name="Lopes B.S."/>
            <person name="Chapman M.H."/>
            <person name="Huynh S."/>
            <person name="Bono J.L."/>
            <person name="Parker C.T."/>
            <person name="Strachan N.J.C."/>
            <person name="Forbes K.J."/>
        </authorList>
    </citation>
    <scope>NUCLEOTIDE SEQUENCE [LARGE SCALE GENOMIC DNA]</scope>
    <source>
        <strain evidence="8">NCTC 13004</strain>
    </source>
</reference>
<dbReference type="GeneID" id="46920659"/>
<dbReference type="Proteomes" id="UP000202031">
    <property type="component" value="Chromosome"/>
</dbReference>
<dbReference type="RefSeq" id="WP_100590365.1">
    <property type="nucleotide sequence ID" value="NZ_CP015578.1"/>
</dbReference>
<dbReference type="AlphaFoldDB" id="A0A1X9SL59"/>
<dbReference type="EC" id="2.3.1.241" evidence="7"/>
<accession>A0A1X9SL59</accession>
<evidence type="ECO:0000256" key="5">
    <source>
        <dbReference type="ARBA" id="ARBA00023136"/>
    </source>
</evidence>
<evidence type="ECO:0000313" key="8">
    <source>
        <dbReference type="Proteomes" id="UP000202031"/>
    </source>
</evidence>
<dbReference type="PANTHER" id="PTHR30606">
    <property type="entry name" value="LIPID A BIOSYNTHESIS LAUROYL ACYLTRANSFERASE"/>
    <property type="match status" value="1"/>
</dbReference>
<dbReference type="NCBIfam" id="NF006270">
    <property type="entry name" value="PRK08419.1"/>
    <property type="match status" value="1"/>
</dbReference>
<keyword evidence="3" id="KW-0997">Cell inner membrane</keyword>
<evidence type="ECO:0000256" key="2">
    <source>
        <dbReference type="ARBA" id="ARBA00022475"/>
    </source>
</evidence>
<organism evidence="7 8">
    <name type="scientific">Campylobacter lanienae NCTC 13004</name>
    <dbReference type="NCBI Taxonomy" id="1031753"/>
    <lineage>
        <taxon>Bacteria</taxon>
        <taxon>Pseudomonadati</taxon>
        <taxon>Campylobacterota</taxon>
        <taxon>Epsilonproteobacteria</taxon>
        <taxon>Campylobacterales</taxon>
        <taxon>Campylobacteraceae</taxon>
        <taxon>Campylobacter</taxon>
    </lineage>
</organism>
<dbReference type="EMBL" id="CP015578">
    <property type="protein sequence ID" value="ARQ96959.1"/>
    <property type="molecule type" value="Genomic_DNA"/>
</dbReference>